<name>A0AAD7F8E9_9AGAR</name>
<keyword evidence="2" id="KW-1185">Reference proteome</keyword>
<dbReference type="EMBL" id="JARKIF010000087">
    <property type="protein sequence ID" value="KAJ7604908.1"/>
    <property type="molecule type" value="Genomic_DNA"/>
</dbReference>
<evidence type="ECO:0000313" key="2">
    <source>
        <dbReference type="Proteomes" id="UP001221142"/>
    </source>
</evidence>
<dbReference type="Proteomes" id="UP001221142">
    <property type="component" value="Unassembled WGS sequence"/>
</dbReference>
<gene>
    <name evidence="1" type="ORF">FB45DRAFT_1069813</name>
</gene>
<comment type="caution">
    <text evidence="1">The sequence shown here is derived from an EMBL/GenBank/DDBJ whole genome shotgun (WGS) entry which is preliminary data.</text>
</comment>
<organism evidence="1 2">
    <name type="scientific">Roridomyces roridus</name>
    <dbReference type="NCBI Taxonomy" id="1738132"/>
    <lineage>
        <taxon>Eukaryota</taxon>
        <taxon>Fungi</taxon>
        <taxon>Dikarya</taxon>
        <taxon>Basidiomycota</taxon>
        <taxon>Agaricomycotina</taxon>
        <taxon>Agaricomycetes</taxon>
        <taxon>Agaricomycetidae</taxon>
        <taxon>Agaricales</taxon>
        <taxon>Marasmiineae</taxon>
        <taxon>Mycenaceae</taxon>
        <taxon>Roridomyces</taxon>
    </lineage>
</organism>
<protein>
    <submittedName>
        <fullName evidence="1">Uncharacterized protein</fullName>
    </submittedName>
</protein>
<dbReference type="AlphaFoldDB" id="A0AAD7F8E9"/>
<reference evidence="1" key="1">
    <citation type="submission" date="2023-03" db="EMBL/GenBank/DDBJ databases">
        <title>Massive genome expansion in bonnet fungi (Mycena s.s.) driven by repeated elements and novel gene families across ecological guilds.</title>
        <authorList>
            <consortium name="Lawrence Berkeley National Laboratory"/>
            <person name="Harder C.B."/>
            <person name="Miyauchi S."/>
            <person name="Viragh M."/>
            <person name="Kuo A."/>
            <person name="Thoen E."/>
            <person name="Andreopoulos B."/>
            <person name="Lu D."/>
            <person name="Skrede I."/>
            <person name="Drula E."/>
            <person name="Henrissat B."/>
            <person name="Morin E."/>
            <person name="Kohler A."/>
            <person name="Barry K."/>
            <person name="LaButti K."/>
            <person name="Morin E."/>
            <person name="Salamov A."/>
            <person name="Lipzen A."/>
            <person name="Mereny Z."/>
            <person name="Hegedus B."/>
            <person name="Baldrian P."/>
            <person name="Stursova M."/>
            <person name="Weitz H."/>
            <person name="Taylor A."/>
            <person name="Grigoriev I.V."/>
            <person name="Nagy L.G."/>
            <person name="Martin F."/>
            <person name="Kauserud H."/>
        </authorList>
    </citation>
    <scope>NUCLEOTIDE SEQUENCE</scope>
    <source>
        <strain evidence="1">9284</strain>
    </source>
</reference>
<sequence length="393" mass="44868">MHSRERTPNEIWVEIFRYLPRQSLTRVHSFHVPPLPSRHPRFWSSDEIAPMVRQCTVVPLECYEASQDREPWRVSCLGSTADALSCEFLNQISKFTGLLKLSVTEVELDWDALFDMCTLPLLNDLNGAFALAQIPLPRVVSSRKLVDPTPRYRETISAVSCFPNVHTFTTTVDLSTVSKSVAAFSKFPAVRILQLEKLRYSSHLERTSYPNTSQILPILDTYIGSHELLPLFLEKPTLKNLDAVPRNCVSCSAHRLRISPLCTRPSTPLLWKPFAPLSRKTMWHERIYPEPAEFFSALADSPLPQSLQRLAITLKWGKEDFTLHPDGSPISVEGRANLRERCLALTKLWLDGHDFLYSWRRASEDGELGQEKSAFQEGHVKCMRCGFKAFWQG</sequence>
<accession>A0AAD7F8E9</accession>
<evidence type="ECO:0000313" key="1">
    <source>
        <dbReference type="EMBL" id="KAJ7604908.1"/>
    </source>
</evidence>
<proteinExistence type="predicted"/>